<accession>A0A285X6T4</accession>
<evidence type="ECO:0000256" key="1">
    <source>
        <dbReference type="SAM" id="Phobius"/>
    </source>
</evidence>
<reference evidence="3" key="1">
    <citation type="submission" date="2017-09" db="EMBL/GenBank/DDBJ databases">
        <authorList>
            <person name="Varghese N."/>
            <person name="Submissions S."/>
        </authorList>
    </citation>
    <scope>NUCLEOTIDE SEQUENCE [LARGE SCALE GENOMIC DNA]</scope>
    <source>
        <strain evidence="3">CGMCC 1.12641</strain>
    </source>
</reference>
<dbReference type="AlphaFoldDB" id="A0A285X6T4"/>
<feature type="transmembrane region" description="Helical" evidence="1">
    <location>
        <begin position="12"/>
        <end position="31"/>
    </location>
</feature>
<dbReference type="EMBL" id="OCMF01000002">
    <property type="protein sequence ID" value="SOC80494.1"/>
    <property type="molecule type" value="Genomic_DNA"/>
</dbReference>
<keyword evidence="3" id="KW-1185">Reference proteome</keyword>
<dbReference type="OrthoDB" id="893974at2"/>
<dbReference type="RefSeq" id="WP_097056257.1">
    <property type="nucleotide sequence ID" value="NZ_OCMF01000002.1"/>
</dbReference>
<gene>
    <name evidence="2" type="ORF">SAMN06296241_2044</name>
</gene>
<proteinExistence type="predicted"/>
<dbReference type="Proteomes" id="UP000219193">
    <property type="component" value="Unassembled WGS sequence"/>
</dbReference>
<protein>
    <submittedName>
        <fullName evidence="2">TIGR02588 family protein</fullName>
    </submittedName>
</protein>
<sequence>MTNKEERNILETITFYSGILILIILLSYLGFRIFQNDSNPPELLVSLTKDPNSAGNKYKVEIENMGQKTAEAAKISFELYYKGKVAGKAELEIDFVPQRSKEIGFIVFPGQQFPGDSVVINSISYIQP</sequence>
<evidence type="ECO:0000313" key="3">
    <source>
        <dbReference type="Proteomes" id="UP000219193"/>
    </source>
</evidence>
<evidence type="ECO:0000313" key="2">
    <source>
        <dbReference type="EMBL" id="SOC80494.1"/>
    </source>
</evidence>
<keyword evidence="1" id="KW-0812">Transmembrane</keyword>
<keyword evidence="1" id="KW-1133">Transmembrane helix</keyword>
<keyword evidence="1" id="KW-0472">Membrane</keyword>
<organism evidence="2 3">
    <name type="scientific">Salinimicrobium sediminis</name>
    <dbReference type="NCBI Taxonomy" id="1343891"/>
    <lineage>
        <taxon>Bacteria</taxon>
        <taxon>Pseudomonadati</taxon>
        <taxon>Bacteroidota</taxon>
        <taxon>Flavobacteriia</taxon>
        <taxon>Flavobacteriales</taxon>
        <taxon>Flavobacteriaceae</taxon>
        <taxon>Salinimicrobium</taxon>
    </lineage>
</organism>
<name>A0A285X6T4_9FLAO</name>